<feature type="domain" description="IraD/Gp25-like" evidence="1">
    <location>
        <begin position="32"/>
        <end position="132"/>
    </location>
</feature>
<dbReference type="InterPro" id="IPR053176">
    <property type="entry name" value="T6SS_TssE1-like"/>
</dbReference>
<gene>
    <name evidence="2" type="primary">tssE</name>
    <name evidence="2" type="ORF">CS053_01355</name>
    <name evidence="3" type="ORF">SAMN05192579_12230</name>
</gene>
<organism evidence="3 4">
    <name type="scientific">Rhodanobacter glycinis</name>
    <dbReference type="NCBI Taxonomy" id="582702"/>
    <lineage>
        <taxon>Bacteria</taxon>
        <taxon>Pseudomonadati</taxon>
        <taxon>Pseudomonadota</taxon>
        <taxon>Gammaproteobacteria</taxon>
        <taxon>Lysobacterales</taxon>
        <taxon>Rhodanobacteraceae</taxon>
        <taxon>Rhodanobacter</taxon>
    </lineage>
</organism>
<dbReference type="Proteomes" id="UP000198725">
    <property type="component" value="Unassembled WGS sequence"/>
</dbReference>
<evidence type="ECO:0000313" key="5">
    <source>
        <dbReference type="Proteomes" id="UP000321807"/>
    </source>
</evidence>
<dbReference type="AlphaFoldDB" id="A0A1I4GAR7"/>
<dbReference type="PANTHER" id="PTHR38595">
    <property type="entry name" value="CYTOPLASMIC PROTEIN-RELATED"/>
    <property type="match status" value="1"/>
</dbReference>
<accession>A0A1I4GAR7</accession>
<dbReference type="Pfam" id="PF04965">
    <property type="entry name" value="GPW_gp25"/>
    <property type="match status" value="1"/>
</dbReference>
<reference evidence="4" key="1">
    <citation type="submission" date="2016-10" db="EMBL/GenBank/DDBJ databases">
        <authorList>
            <person name="Varghese N."/>
            <person name="Submissions S."/>
        </authorList>
    </citation>
    <scope>NUCLEOTIDE SEQUENCE [LARGE SCALE GENOMIC DNA]</scope>
    <source>
        <strain evidence="4">MO64</strain>
    </source>
</reference>
<proteinExistence type="predicted"/>
<dbReference type="SUPFAM" id="SSF160719">
    <property type="entry name" value="gpW/gp25-like"/>
    <property type="match status" value="1"/>
</dbReference>
<reference evidence="2 5" key="3">
    <citation type="submission" date="2019-08" db="EMBL/GenBank/DDBJ databases">
        <title>Complete genome sequence of Rhodanobacter glycinis strain T01E-68 isolated from tomato root.</title>
        <authorList>
            <person name="Weon H.-Y."/>
            <person name="Lee S.A."/>
        </authorList>
    </citation>
    <scope>NUCLEOTIDE SEQUENCE [LARGE SCALE GENOMIC DNA]</scope>
    <source>
        <strain evidence="2 5">T01E-68</strain>
    </source>
</reference>
<keyword evidence="4" id="KW-1185">Reference proteome</keyword>
<protein>
    <submittedName>
        <fullName evidence="2">Type VI secretion system baseplate subunit TssE</fullName>
    </submittedName>
    <submittedName>
        <fullName evidence="3">Type VI secretion system protein ImpF</fullName>
    </submittedName>
</protein>
<dbReference type="NCBIfam" id="TIGR03357">
    <property type="entry name" value="VI_zyme"/>
    <property type="match status" value="1"/>
</dbReference>
<dbReference type="KEGG" id="rgl:CS053_01355"/>
<dbReference type="PANTHER" id="PTHR38595:SF1">
    <property type="entry name" value="TYPE VI SECRETION SYSTEM COMPONENT TSSE1"/>
    <property type="match status" value="1"/>
</dbReference>
<sequence length="160" mass="18013">MKGFEPSLLDKLFDDAPREAAYGMVKRLSNEEFKDSVARDVEGLLNNRFVVAEDVLKRFPHCQRSLATYGIHDFSGRSLASSDDRAFICHSLELAISRHEPRLTNVRVLLDQGQRTTGALRFSISALLVVHPSREPINFDALLQPTTLQYSVSRNRRAAA</sequence>
<dbReference type="EMBL" id="FOSR01000022">
    <property type="protein sequence ID" value="SFL26241.1"/>
    <property type="molecule type" value="Genomic_DNA"/>
</dbReference>
<evidence type="ECO:0000259" key="1">
    <source>
        <dbReference type="Pfam" id="PF04965"/>
    </source>
</evidence>
<dbReference type="RefSeq" id="WP_008210600.1">
    <property type="nucleotide sequence ID" value="NZ_CP042807.1"/>
</dbReference>
<evidence type="ECO:0000313" key="3">
    <source>
        <dbReference type="EMBL" id="SFL26241.1"/>
    </source>
</evidence>
<evidence type="ECO:0000313" key="2">
    <source>
        <dbReference type="EMBL" id="QEE23295.1"/>
    </source>
</evidence>
<dbReference type="Gene3D" id="3.10.450.40">
    <property type="match status" value="1"/>
</dbReference>
<dbReference type="InterPro" id="IPR007048">
    <property type="entry name" value="IraD/Gp25-like"/>
</dbReference>
<name>A0A1I4GAR7_9GAMM</name>
<dbReference type="Proteomes" id="UP000321807">
    <property type="component" value="Chromosome"/>
</dbReference>
<dbReference type="EMBL" id="CP042807">
    <property type="protein sequence ID" value="QEE23295.1"/>
    <property type="molecule type" value="Genomic_DNA"/>
</dbReference>
<reference evidence="3" key="2">
    <citation type="submission" date="2016-10" db="EMBL/GenBank/DDBJ databases">
        <authorList>
            <person name="de Groot N.N."/>
        </authorList>
    </citation>
    <scope>NUCLEOTIDE SEQUENCE [LARGE SCALE GENOMIC DNA]</scope>
    <source>
        <strain evidence="3">MO64</strain>
    </source>
</reference>
<evidence type="ECO:0000313" key="4">
    <source>
        <dbReference type="Proteomes" id="UP000198725"/>
    </source>
</evidence>
<dbReference type="InterPro" id="IPR017737">
    <property type="entry name" value="TssE1-like"/>
</dbReference>